<feature type="region of interest" description="Disordered" evidence="6">
    <location>
        <begin position="124"/>
        <end position="181"/>
    </location>
</feature>
<feature type="compositionally biased region" description="Basic and acidic residues" evidence="6">
    <location>
        <begin position="161"/>
        <end position="180"/>
    </location>
</feature>
<feature type="compositionally biased region" description="Low complexity" evidence="6">
    <location>
        <begin position="396"/>
        <end position="405"/>
    </location>
</feature>
<feature type="region of interest" description="Disordered" evidence="6">
    <location>
        <begin position="248"/>
        <end position="302"/>
    </location>
</feature>
<organism evidence="10 11">
    <name type="scientific">Cryptococcus tetragattii IND107</name>
    <dbReference type="NCBI Taxonomy" id="1296105"/>
    <lineage>
        <taxon>Eukaryota</taxon>
        <taxon>Fungi</taxon>
        <taxon>Dikarya</taxon>
        <taxon>Basidiomycota</taxon>
        <taxon>Agaricomycotina</taxon>
        <taxon>Tremellomycetes</taxon>
        <taxon>Tremellales</taxon>
        <taxon>Cryptococcaceae</taxon>
        <taxon>Cryptococcus</taxon>
        <taxon>Cryptococcus gattii species complex</taxon>
    </lineage>
</organism>
<dbReference type="InterPro" id="IPR051361">
    <property type="entry name" value="ThrE/Ser_Exporter"/>
</dbReference>
<evidence type="ECO:0000313" key="10">
    <source>
        <dbReference type="EMBL" id="KAL0255678.1"/>
    </source>
</evidence>
<evidence type="ECO:0000256" key="1">
    <source>
        <dbReference type="ARBA" id="ARBA00004141"/>
    </source>
</evidence>
<comment type="similarity">
    <text evidence="5">Belongs to the ThrE exporter (TC 2.A.79) family.</text>
</comment>
<evidence type="ECO:0000259" key="9">
    <source>
        <dbReference type="Pfam" id="PF12821"/>
    </source>
</evidence>
<name>A0ABR3C4Y7_9TREE</name>
<feature type="region of interest" description="Disordered" evidence="6">
    <location>
        <begin position="615"/>
        <end position="642"/>
    </location>
</feature>
<evidence type="ECO:0000256" key="2">
    <source>
        <dbReference type="ARBA" id="ARBA00022692"/>
    </source>
</evidence>
<evidence type="ECO:0000256" key="5">
    <source>
        <dbReference type="ARBA" id="ARBA00034125"/>
    </source>
</evidence>
<feature type="domain" description="Threonine/serine exporter-like N-terminal" evidence="8">
    <location>
        <begin position="678"/>
        <end position="916"/>
    </location>
</feature>
<sequence length="1108" mass="118799">MSIPDNPFQPPISTSPPVLQTEATSVDDRQTINSDINDVSGGLMPSGSPHSHTSPLPGSVSPRPALSNLQQLGGGVKTPRRVQWTSHPHIVQLQPTEPAPASPHTLDSSNIDEFRNALERHQYGATGTSGARRRPPSQLSRQSSASESVTRQGTDDEEDYDYRTDVDPPMRPSIERHDTDETTYEANLIDNGMRGHVFEYIAPGETDGLPNIPQMANENQHDAARDLVRAHTGKWGVLRRRVRGAGAVKGALSAASSNRKRDGKEEEQEKRRSGEHDRESQEAFAARYPEPGRSSSAGGFGGGPIPGGASVLSSLLALYGQQNGQHSGNTSAASSRRGSEDDYSSGDEQSSQKGGRHAWRNIGRRSADEGLPAFAVHDQPHPSNVQAPRVSEGSLDPSDPTSPTSAGFGPNSGPDGEYSRSQSGYNGTVGSPGFKSFFQRAKEQLQYHRPDAAKNAGGVFGALIQNTQNLSGAATPAGSTLAPAAKRPGYQLNRYSLPDVGADTRRGPWRPPSRPGSVAGSRGDSRPASIHSSTAVSGNGDSPKDDNGNPFGGKKAISSDDLMSMRKANESTLSLGRKRPKTGLHLESLAHLPVAAVKGGGKQIKNAEKWLLHGKTSLGTPDEKGGPDYFSRPLTEDERRRKEWEAEKKKRKKAREARKKQEIFIIQHVAAILNRQQFLLKLARALMMFGSPSHRLETQIQATAKVLEINCQVVYLPGTMLVSFGDDATHTSETKFLKQSTGLDLGKLQATHHLYWNVVHDKMSVDQASKDLDVLMTTPVYYTWWQTLIIGAFCSAFISVLSFYGSFVDALMSMVLGATLVGVQMLAARNDMFSNVFEIAIATLISFVAAALGSTHVFCYTALVSGGVVLILPGYIVLSGALELASRNITAGAVRIGYSVIYSLFLGFGISIGAVIYSKITQKDVLNSNDYTCGNTHYSGVPWYMKTPSAWWYFLCAPGFSLGLSLRNQQPLWAKELPVMVIIACAGWTSNHFSSLAFPGRSDLTSAIGSFVVGTLGNIYGRFSNGSSFPVTVPGILIQLPSGLSNGGIFNFAAESSSGSSTAYSDGFSVAEQLVSVAIGLTVGLFVSAAVCHPFGGGRRRGSGIFAF</sequence>
<feature type="compositionally biased region" description="Polar residues" evidence="6">
    <location>
        <begin position="419"/>
        <end position="429"/>
    </location>
</feature>
<feature type="transmembrane region" description="Helical" evidence="7">
    <location>
        <begin position="860"/>
        <end position="884"/>
    </location>
</feature>
<feature type="compositionally biased region" description="Basic residues" evidence="6">
    <location>
        <begin position="354"/>
        <end position="363"/>
    </location>
</feature>
<dbReference type="Pfam" id="PF12821">
    <property type="entry name" value="ThrE_2"/>
    <property type="match status" value="1"/>
</dbReference>
<feature type="region of interest" description="Disordered" evidence="6">
    <location>
        <begin position="1"/>
        <end position="78"/>
    </location>
</feature>
<dbReference type="InterPro" id="IPR024528">
    <property type="entry name" value="ThrE_2"/>
</dbReference>
<feature type="transmembrane region" description="Helical" evidence="7">
    <location>
        <begin position="1074"/>
        <end position="1092"/>
    </location>
</feature>
<dbReference type="Pfam" id="PF06738">
    <property type="entry name" value="ThrE"/>
    <property type="match status" value="1"/>
</dbReference>
<dbReference type="GeneID" id="91987343"/>
<feature type="transmembrane region" description="Helical" evidence="7">
    <location>
        <begin position="896"/>
        <end position="917"/>
    </location>
</feature>
<feature type="region of interest" description="Disordered" evidence="6">
    <location>
        <begin position="471"/>
        <end position="564"/>
    </location>
</feature>
<comment type="subcellular location">
    <subcellularLocation>
        <location evidence="1">Membrane</location>
        <topology evidence="1">Multi-pass membrane protein</topology>
    </subcellularLocation>
</comment>
<evidence type="ECO:0008006" key="12">
    <source>
        <dbReference type="Google" id="ProtNLM"/>
    </source>
</evidence>
<protein>
    <recommendedName>
        <fullName evidence="12">Pheromone-regulated membrane protein 10</fullName>
    </recommendedName>
</protein>
<keyword evidence="4 7" id="KW-0472">Membrane</keyword>
<proteinExistence type="inferred from homology"/>
<feature type="transmembrane region" description="Helical" evidence="7">
    <location>
        <begin position="950"/>
        <end position="967"/>
    </location>
</feature>
<evidence type="ECO:0000256" key="6">
    <source>
        <dbReference type="SAM" id="MobiDB-lite"/>
    </source>
</evidence>
<evidence type="ECO:0000259" key="8">
    <source>
        <dbReference type="Pfam" id="PF06738"/>
    </source>
</evidence>
<evidence type="ECO:0000256" key="7">
    <source>
        <dbReference type="SAM" id="Phobius"/>
    </source>
</evidence>
<feature type="domain" description="Threonine/Serine exporter ThrE" evidence="9">
    <location>
        <begin position="972"/>
        <end position="1089"/>
    </location>
</feature>
<feature type="compositionally biased region" description="Polar residues" evidence="6">
    <location>
        <begin position="322"/>
        <end position="336"/>
    </location>
</feature>
<gene>
    <name evidence="10" type="ORF">I308_100485</name>
</gene>
<feature type="region of interest" description="Disordered" evidence="6">
    <location>
        <begin position="322"/>
        <end position="434"/>
    </location>
</feature>
<dbReference type="PANTHER" id="PTHR31082:SF4">
    <property type="entry name" value="PHEROMONE-REGULATED MEMBRANE PROTEIN 10"/>
    <property type="match status" value="1"/>
</dbReference>
<comment type="caution">
    <text evidence="10">The sequence shown here is derived from an EMBL/GenBank/DDBJ whole genome shotgun (WGS) entry which is preliminary data.</text>
</comment>
<dbReference type="Proteomes" id="UP000054399">
    <property type="component" value="Unassembled WGS sequence"/>
</dbReference>
<evidence type="ECO:0000313" key="11">
    <source>
        <dbReference type="Proteomes" id="UP000054399"/>
    </source>
</evidence>
<dbReference type="InterPro" id="IPR010619">
    <property type="entry name" value="ThrE-like_N"/>
</dbReference>
<accession>A0ABR3C4Y7</accession>
<evidence type="ECO:0000256" key="4">
    <source>
        <dbReference type="ARBA" id="ARBA00023136"/>
    </source>
</evidence>
<keyword evidence="11" id="KW-1185">Reference proteome</keyword>
<feature type="compositionally biased region" description="Polar residues" evidence="6">
    <location>
        <begin position="530"/>
        <end position="540"/>
    </location>
</feature>
<reference evidence="11" key="1">
    <citation type="submission" date="2015-01" db="EMBL/GenBank/DDBJ databases">
        <title>The Genome Sequence of Cryptococcus gattii MMRL2647.</title>
        <authorList>
            <consortium name="The Broad Institute Genomics Platform"/>
            <person name="Cuomo C."/>
            <person name="Litvintseva A."/>
            <person name="Chen Y."/>
            <person name="Heitman J."/>
            <person name="Sun S."/>
            <person name="Springer D."/>
            <person name="Dromer F."/>
            <person name="Young S."/>
            <person name="Zeng Q."/>
            <person name="Gargeya S."/>
            <person name="Abouelleil A."/>
            <person name="Alvarado L."/>
            <person name="Chapman S.B."/>
            <person name="Gainer-Dewar J."/>
            <person name="Goldberg J."/>
            <person name="Griggs A."/>
            <person name="Gujja S."/>
            <person name="Hansen M."/>
            <person name="Howarth C."/>
            <person name="Imamovic A."/>
            <person name="Larimer J."/>
            <person name="Murphy C."/>
            <person name="Naylor J."/>
            <person name="Pearson M."/>
            <person name="Priest M."/>
            <person name="Roberts A."/>
            <person name="Saif S."/>
            <person name="Shea T."/>
            <person name="Sykes S."/>
            <person name="Wortman J."/>
            <person name="Nusbaum C."/>
            <person name="Birren B."/>
        </authorList>
    </citation>
    <scope>NUCLEOTIDE SEQUENCE [LARGE SCALE GENOMIC DNA]</scope>
    <source>
        <strain evidence="11">IND107</strain>
    </source>
</reference>
<feature type="compositionally biased region" description="Basic and acidic residues" evidence="6">
    <location>
        <begin position="259"/>
        <end position="281"/>
    </location>
</feature>
<feature type="compositionally biased region" description="Low complexity" evidence="6">
    <location>
        <begin position="136"/>
        <end position="148"/>
    </location>
</feature>
<keyword evidence="2 7" id="KW-0812">Transmembrane</keyword>
<evidence type="ECO:0000256" key="3">
    <source>
        <dbReference type="ARBA" id="ARBA00022989"/>
    </source>
</evidence>
<dbReference type="EMBL" id="ATAM02000001">
    <property type="protein sequence ID" value="KAL0255678.1"/>
    <property type="molecule type" value="Genomic_DNA"/>
</dbReference>
<reference evidence="10 11" key="2">
    <citation type="submission" date="2024-01" db="EMBL/GenBank/DDBJ databases">
        <title>Comparative genomics of Cryptococcus and Kwoniella reveals pathogenesis evolution and contrasting modes of karyotype evolution via chromosome fusion or intercentromeric recombination.</title>
        <authorList>
            <person name="Coelho M.A."/>
            <person name="David-Palma M."/>
            <person name="Shea T."/>
            <person name="Bowers K."/>
            <person name="Mcginley-Smith S."/>
            <person name="Mohammad A.W."/>
            <person name="Gnirke A."/>
            <person name="Yurkov A.M."/>
            <person name="Nowrousian M."/>
            <person name="Sun S."/>
            <person name="Cuomo C.A."/>
            <person name="Heitman J."/>
        </authorList>
    </citation>
    <scope>NUCLEOTIDE SEQUENCE [LARGE SCALE GENOMIC DNA]</scope>
    <source>
        <strain evidence="10 11">IND107</strain>
    </source>
</reference>
<feature type="transmembrane region" description="Helical" evidence="7">
    <location>
        <begin position="835"/>
        <end position="854"/>
    </location>
</feature>
<dbReference type="RefSeq" id="XP_066616955.1">
    <property type="nucleotide sequence ID" value="XM_066755054.1"/>
</dbReference>
<dbReference type="PANTHER" id="PTHR31082">
    <property type="entry name" value="PHEROMONE-REGULATED MEMBRANE PROTEIN 10"/>
    <property type="match status" value="1"/>
</dbReference>
<keyword evidence="3 7" id="KW-1133">Transmembrane helix</keyword>
<feature type="compositionally biased region" description="Polar residues" evidence="6">
    <location>
        <begin position="15"/>
        <end position="24"/>
    </location>
</feature>
<feature type="transmembrane region" description="Helical" evidence="7">
    <location>
        <begin position="780"/>
        <end position="804"/>
    </location>
</feature>